<protein>
    <submittedName>
        <fullName evidence="4">Uncharacterized protein</fullName>
    </submittedName>
</protein>
<dbReference type="AlphaFoldDB" id="V4SPJ3"/>
<dbReference type="Proteomes" id="UP000030687">
    <property type="component" value="Unassembled WGS sequence"/>
</dbReference>
<dbReference type="eggNOG" id="ENOG502S10P">
    <property type="taxonomic scope" value="Eukaryota"/>
</dbReference>
<dbReference type="Pfam" id="PF02519">
    <property type="entry name" value="Auxin_inducible"/>
    <property type="match status" value="1"/>
</dbReference>
<dbReference type="InParanoid" id="V4SPJ3"/>
<gene>
    <name evidence="4" type="ORF">CICLE_v10033937mg</name>
</gene>
<name>V4SPJ3_CITCL</name>
<keyword evidence="2" id="KW-0217">Developmental protein</keyword>
<sequence>YTTPQSVYLSVFIATKMIVKGEFLNRCCQKCRKISIRVLRNAAWKHMEESKIWCCFKGTDEEYSIPKDVPKGHVVVYVGEECKRFVIKVSLLEHPLFKALLDRAEEAFEFATGSKLRIPCNESIFRSILYFASPQRDRSWFPFCF</sequence>
<dbReference type="OMA" id="CNECIFL"/>
<keyword evidence="5" id="KW-1185">Reference proteome</keyword>
<evidence type="ECO:0000256" key="2">
    <source>
        <dbReference type="ARBA" id="ARBA00022473"/>
    </source>
</evidence>
<proteinExistence type="inferred from homology"/>
<accession>V4SPJ3</accession>
<organism evidence="4 5">
    <name type="scientific">Citrus clementina</name>
    <name type="common">Clementine</name>
    <name type="synonym">Citrus deliciosa x Citrus sinensis</name>
    <dbReference type="NCBI Taxonomy" id="85681"/>
    <lineage>
        <taxon>Eukaryota</taxon>
        <taxon>Viridiplantae</taxon>
        <taxon>Streptophyta</taxon>
        <taxon>Embryophyta</taxon>
        <taxon>Tracheophyta</taxon>
        <taxon>Spermatophyta</taxon>
        <taxon>Magnoliopsida</taxon>
        <taxon>eudicotyledons</taxon>
        <taxon>Gunneridae</taxon>
        <taxon>Pentapetalae</taxon>
        <taxon>rosids</taxon>
        <taxon>malvids</taxon>
        <taxon>Sapindales</taxon>
        <taxon>Rutaceae</taxon>
        <taxon>Aurantioideae</taxon>
        <taxon>Citrus</taxon>
    </lineage>
</organism>
<reference evidence="4 5" key="1">
    <citation type="submission" date="2013-10" db="EMBL/GenBank/DDBJ databases">
        <authorList>
            <consortium name="International Citrus Genome Consortium"/>
            <person name="Jenkins J."/>
            <person name="Schmutz J."/>
            <person name="Prochnik S."/>
            <person name="Rokhsar D."/>
            <person name="Gmitter F."/>
            <person name="Ollitrault P."/>
            <person name="Machado M."/>
            <person name="Talon M."/>
            <person name="Wincker P."/>
            <person name="Jaillon O."/>
            <person name="Morgante M."/>
        </authorList>
    </citation>
    <scope>NUCLEOTIDE SEQUENCE</scope>
    <source>
        <strain evidence="5">cv. Clemenules</strain>
    </source>
</reference>
<evidence type="ECO:0000256" key="3">
    <source>
        <dbReference type="ARBA" id="ARBA00022604"/>
    </source>
</evidence>
<evidence type="ECO:0000256" key="1">
    <source>
        <dbReference type="ARBA" id="ARBA00006974"/>
    </source>
</evidence>
<dbReference type="EMBL" id="KI536726">
    <property type="protein sequence ID" value="ESR49688.1"/>
    <property type="molecule type" value="Genomic_DNA"/>
</dbReference>
<dbReference type="GO" id="GO:0009733">
    <property type="term" value="P:response to auxin"/>
    <property type="evidence" value="ECO:0007669"/>
    <property type="project" value="InterPro"/>
</dbReference>
<dbReference type="PANTHER" id="PTHR31374">
    <property type="entry name" value="AUXIN-INDUCED PROTEIN-LIKE-RELATED"/>
    <property type="match status" value="1"/>
</dbReference>
<feature type="non-terminal residue" evidence="4">
    <location>
        <position position="1"/>
    </location>
</feature>
<evidence type="ECO:0000313" key="5">
    <source>
        <dbReference type="Proteomes" id="UP000030687"/>
    </source>
</evidence>
<dbReference type="Gramene" id="ESR49688">
    <property type="protein sequence ID" value="ESR49688"/>
    <property type="gene ID" value="CICLE_v10033937mg"/>
</dbReference>
<dbReference type="PANTHER" id="PTHR31374:SF45">
    <property type="entry name" value="SAUR FAMILY PROTEIN"/>
    <property type="match status" value="1"/>
</dbReference>
<dbReference type="KEGG" id="cic:CICLE_v10033937mg"/>
<comment type="similarity">
    <text evidence="1">Belongs to the ARG7 family.</text>
</comment>
<dbReference type="STRING" id="85681.V4SPJ3"/>
<dbReference type="InterPro" id="IPR003676">
    <property type="entry name" value="SAUR_fam"/>
</dbReference>
<keyword evidence="3" id="KW-0341">Growth regulation</keyword>
<evidence type="ECO:0000313" key="4">
    <source>
        <dbReference type="EMBL" id="ESR49688.1"/>
    </source>
</evidence>